<organism evidence="1 2">
    <name type="scientific">Desulfobacula phenolica</name>
    <dbReference type="NCBI Taxonomy" id="90732"/>
    <lineage>
        <taxon>Bacteria</taxon>
        <taxon>Pseudomonadati</taxon>
        <taxon>Thermodesulfobacteriota</taxon>
        <taxon>Desulfobacteria</taxon>
        <taxon>Desulfobacterales</taxon>
        <taxon>Desulfobacteraceae</taxon>
        <taxon>Desulfobacula</taxon>
    </lineage>
</organism>
<accession>A0A1H2ENR1</accession>
<dbReference type="AlphaFoldDB" id="A0A1H2ENR1"/>
<evidence type="ECO:0000313" key="1">
    <source>
        <dbReference type="EMBL" id="SDT96649.1"/>
    </source>
</evidence>
<proteinExistence type="predicted"/>
<protein>
    <submittedName>
        <fullName evidence="1">Uncharacterized protein</fullName>
    </submittedName>
</protein>
<gene>
    <name evidence="1" type="ORF">SAMN04487931_103250</name>
</gene>
<evidence type="ECO:0000313" key="2">
    <source>
        <dbReference type="Proteomes" id="UP000199608"/>
    </source>
</evidence>
<keyword evidence="2" id="KW-1185">Reference proteome</keyword>
<dbReference type="Proteomes" id="UP000199608">
    <property type="component" value="Unassembled WGS sequence"/>
</dbReference>
<dbReference type="EMBL" id="FNLL01000003">
    <property type="protein sequence ID" value="SDT96649.1"/>
    <property type="molecule type" value="Genomic_DNA"/>
</dbReference>
<name>A0A1H2ENR1_9BACT</name>
<reference evidence="2" key="1">
    <citation type="submission" date="2016-10" db="EMBL/GenBank/DDBJ databases">
        <authorList>
            <person name="Varghese N."/>
            <person name="Submissions S."/>
        </authorList>
    </citation>
    <scope>NUCLEOTIDE SEQUENCE [LARGE SCALE GENOMIC DNA]</scope>
    <source>
        <strain evidence="2">DSM 3384</strain>
    </source>
</reference>
<sequence>MTYQNCMLFNLNFKTGIIKNNCENGIMKIHCSFDRKTIGFLIFLPK</sequence>